<gene>
    <name evidence="1" type="ORF">SI8410_17020660</name>
</gene>
<dbReference type="AlphaFoldDB" id="A0A7I8LJE5"/>
<evidence type="ECO:0000313" key="2">
    <source>
        <dbReference type="Proteomes" id="UP000663760"/>
    </source>
</evidence>
<dbReference type="OrthoDB" id="1960397at2759"/>
<keyword evidence="2" id="KW-1185">Reference proteome</keyword>
<sequence length="124" mass="13436">MNTAEDLEEAPISFMVSKYWVTKTMSITSLAVVPGTLTENPRTLSLSPSTIAWRWRAIPSPARYLDSASPSARLICRIFSASAFSLAAILSLRAERGRRGGGGSCLPGNQLLKDLLKEHSPSKT</sequence>
<accession>A0A7I8LJE5</accession>
<dbReference type="Proteomes" id="UP000663760">
    <property type="component" value="Chromosome 17"/>
</dbReference>
<organism evidence="1 2">
    <name type="scientific">Spirodela intermedia</name>
    <name type="common">Intermediate duckweed</name>
    <dbReference type="NCBI Taxonomy" id="51605"/>
    <lineage>
        <taxon>Eukaryota</taxon>
        <taxon>Viridiplantae</taxon>
        <taxon>Streptophyta</taxon>
        <taxon>Embryophyta</taxon>
        <taxon>Tracheophyta</taxon>
        <taxon>Spermatophyta</taxon>
        <taxon>Magnoliopsida</taxon>
        <taxon>Liliopsida</taxon>
        <taxon>Araceae</taxon>
        <taxon>Lemnoideae</taxon>
        <taxon>Spirodela</taxon>
    </lineage>
</organism>
<protein>
    <submittedName>
        <fullName evidence="1">Uncharacterized protein</fullName>
    </submittedName>
</protein>
<reference evidence="1" key="1">
    <citation type="submission" date="2020-02" db="EMBL/GenBank/DDBJ databases">
        <authorList>
            <person name="Scholz U."/>
            <person name="Mascher M."/>
            <person name="Fiebig A."/>
        </authorList>
    </citation>
    <scope>NUCLEOTIDE SEQUENCE</scope>
</reference>
<dbReference type="EMBL" id="LR746280">
    <property type="protein sequence ID" value="CAA7409982.1"/>
    <property type="molecule type" value="Genomic_DNA"/>
</dbReference>
<name>A0A7I8LJE5_SPIIN</name>
<proteinExistence type="predicted"/>
<evidence type="ECO:0000313" key="1">
    <source>
        <dbReference type="EMBL" id="CAA7409982.1"/>
    </source>
</evidence>